<name>A0A7K0BUF1_9ACTN</name>
<comment type="caution">
    <text evidence="1">The sequence shown here is derived from an EMBL/GenBank/DDBJ whole genome shotgun (WGS) entry which is preliminary data.</text>
</comment>
<dbReference type="EMBL" id="WEGH01000002">
    <property type="protein sequence ID" value="MQY04757.1"/>
    <property type="molecule type" value="Genomic_DNA"/>
</dbReference>
<dbReference type="AlphaFoldDB" id="A0A7K0BUF1"/>
<protein>
    <submittedName>
        <fullName evidence="1">Uncharacterized protein</fullName>
    </submittedName>
</protein>
<evidence type="ECO:0000313" key="1">
    <source>
        <dbReference type="EMBL" id="MQY04757.1"/>
    </source>
</evidence>
<dbReference type="RefSeq" id="WP_207709690.1">
    <property type="nucleotide sequence ID" value="NZ_WEGH01000002.1"/>
</dbReference>
<sequence length="156" mass="16464">MTVTAQRPMEVGVTADPRSLISPELLARLAGRIASEQICTEQHAEQVMLQALGFLKACALNPGAGLAPSEAVDIGWHTFILHTREYADFCQRVAGRFIHHTPADPGESPHQAEAIGSTVAAMRAAGIEVDTALWVPVSKCSQCYAGCANDPKAAGA</sequence>
<proteinExistence type="predicted"/>
<dbReference type="Proteomes" id="UP000487268">
    <property type="component" value="Unassembled WGS sequence"/>
</dbReference>
<reference evidence="1 2" key="1">
    <citation type="submission" date="2019-10" db="EMBL/GenBank/DDBJ databases">
        <title>Actinomadura rubteroloni sp. nov. and Actinomadura macrotermitis sp. nov., isolated from the gut of fungus growing-termite Macrotermes natalensis.</title>
        <authorList>
            <person name="Benndorf R."/>
            <person name="Martin K."/>
            <person name="Kuefner M."/>
            <person name="De Beer W."/>
            <person name="Kaster A.-K."/>
            <person name="Vollmers J."/>
            <person name="Poulsen M."/>
            <person name="Beemelmanns C."/>
        </authorList>
    </citation>
    <scope>NUCLEOTIDE SEQUENCE [LARGE SCALE GENOMIC DNA]</scope>
    <source>
        <strain evidence="1 2">RB68</strain>
    </source>
</reference>
<organism evidence="1 2">
    <name type="scientific">Actinomadura macrotermitis</name>
    <dbReference type="NCBI Taxonomy" id="2585200"/>
    <lineage>
        <taxon>Bacteria</taxon>
        <taxon>Bacillati</taxon>
        <taxon>Actinomycetota</taxon>
        <taxon>Actinomycetes</taxon>
        <taxon>Streptosporangiales</taxon>
        <taxon>Thermomonosporaceae</taxon>
        <taxon>Actinomadura</taxon>
    </lineage>
</organism>
<accession>A0A7K0BUF1</accession>
<gene>
    <name evidence="1" type="ORF">ACRB68_28190</name>
</gene>
<keyword evidence="2" id="KW-1185">Reference proteome</keyword>
<evidence type="ECO:0000313" key="2">
    <source>
        <dbReference type="Proteomes" id="UP000487268"/>
    </source>
</evidence>